<dbReference type="AlphaFoldDB" id="A0A919PEZ3"/>
<evidence type="ECO:0000313" key="4">
    <source>
        <dbReference type="Proteomes" id="UP000642125"/>
    </source>
</evidence>
<dbReference type="NCBIfam" id="NF038134">
    <property type="entry name" value="choice_anch_M"/>
    <property type="match status" value="2"/>
</dbReference>
<keyword evidence="4" id="KW-1185">Reference proteome</keyword>
<dbReference type="RefSeq" id="WP_203668971.1">
    <property type="nucleotide sequence ID" value="NZ_BONO01000017.1"/>
</dbReference>
<evidence type="ECO:0008006" key="5">
    <source>
        <dbReference type="Google" id="ProtNLM"/>
    </source>
</evidence>
<protein>
    <recommendedName>
        <fullName evidence="5">ABC transporter-associated repeat protein</fullName>
    </recommendedName>
</protein>
<feature type="region of interest" description="Disordered" evidence="1">
    <location>
        <begin position="499"/>
        <end position="533"/>
    </location>
</feature>
<feature type="chain" id="PRO_5038802045" description="ABC transporter-associated repeat protein" evidence="2">
    <location>
        <begin position="38"/>
        <end position="962"/>
    </location>
</feature>
<evidence type="ECO:0000256" key="1">
    <source>
        <dbReference type="SAM" id="MobiDB-lite"/>
    </source>
</evidence>
<feature type="compositionally biased region" description="Low complexity" evidence="1">
    <location>
        <begin position="261"/>
        <end position="276"/>
    </location>
</feature>
<proteinExistence type="predicted"/>
<feature type="region of interest" description="Disordered" evidence="1">
    <location>
        <begin position="608"/>
        <end position="636"/>
    </location>
</feature>
<evidence type="ECO:0000313" key="3">
    <source>
        <dbReference type="EMBL" id="GIG36947.1"/>
    </source>
</evidence>
<feature type="region of interest" description="Disordered" evidence="1">
    <location>
        <begin position="174"/>
        <end position="204"/>
    </location>
</feature>
<feature type="signal peptide" evidence="2">
    <location>
        <begin position="1"/>
        <end position="37"/>
    </location>
</feature>
<gene>
    <name evidence="3" type="ORF">Cpa01nite_23280</name>
</gene>
<sequence>MPHDRALARPPRRRHARRAVAAALSTALLAAGAVAGAATAGAVAGAAPTEISSGAYLVRTGVVDGALRTGLAQSTGTWLEDPGPVVLRVVGDEHAVPDDPAYSWLGDAGATGWSTYPDPQRPAAGGLALGLDTGGVEAADLSAADPSLTVSLADVRAPGDVLWYRVAGDPVSAPAPYAPGTPALGTGTAPDGRDRAASTDIGPGYTQGATMSMRFTAEGMYCLDVQTSATLAGAGTASTSSQPLRIAVGPTIPADAACGSAPDAGGTDPAPGGDPTDPAEPADPADPADPTDPTDPAEGGWADLPLSGREVLSVGHMDVLSTVTASSLHVDVHDDTTTPATAHEVEDATFYAAPGSSVTSAHLQQVFGPGVDEAWVLPQAQDFSLVWPGWNVSPSGTRVTWTLDDVRGPGRFALFESGSFGAIRMLLSDSGTPGSFSYDEHGHGSWAFTRQGVYCLDSTFSTGSGADRRADSATLLLAVGDVDPERVTEEMCGKTPEEIVEGDARPGTAPDPVAPSELTGSARGPVRAASSTVTTDGGTVDVFVGTDRAGRWASLWWYSTPRDLGWHRVASDGWVRAVPVAATTAGAHKLAALDRDGDLIGWAPVTVRPASQDPGPAPVPAPDPGPGGPQPGAIPAGTEVCTPTPVTRQVSAADATVATGGHFDFGSQLINGELVARTKDDAGAWRDPAGLVLHVSETARRTVPAGFEFLGSAGSTIWEIPETQEAGIPWLGWNTQHPSVTSGLSGPVTFTLAGVDGPGDLIVYMGGSFGSPNQRVFDTVGGPRSVSVPLNTHQHAHWVFTQPGAYHVTITQTGTTTSGQRVSATGVVHVFVGSGDPRAAAATTTVTEWVGRTASGAECALSADQLASVTGATATAEALTARSAAQVHAAAAVLQADDRHASERDTTIDVDQQATGATPTSVDPAGRGVLAGVLGALATLTLAGAVTTGRAWWRGQTQETTR</sequence>
<dbReference type="Proteomes" id="UP000642125">
    <property type="component" value="Unassembled WGS sequence"/>
</dbReference>
<dbReference type="NCBIfam" id="TIGR03773">
    <property type="entry name" value="anch_rpt_wall"/>
    <property type="match status" value="1"/>
</dbReference>
<name>A0A919PEZ3_9CELL</name>
<dbReference type="NCBIfam" id="TIGR03769">
    <property type="entry name" value="P_ac_wall_RPT"/>
    <property type="match status" value="1"/>
</dbReference>
<dbReference type="InterPro" id="IPR022395">
    <property type="entry name" value="CHP03773_ABC_transptr-like"/>
</dbReference>
<accession>A0A919PEZ3</accession>
<reference evidence="3" key="1">
    <citation type="submission" date="2021-01" db="EMBL/GenBank/DDBJ databases">
        <title>Whole genome shotgun sequence of Cellulomonas pakistanensis NBRC 110800.</title>
        <authorList>
            <person name="Komaki H."/>
            <person name="Tamura T."/>
        </authorList>
    </citation>
    <scope>NUCLEOTIDE SEQUENCE</scope>
    <source>
        <strain evidence="3">NBRC 110800</strain>
    </source>
</reference>
<feature type="region of interest" description="Disordered" evidence="1">
    <location>
        <begin position="255"/>
        <end position="304"/>
    </location>
</feature>
<organism evidence="3 4">
    <name type="scientific">Cellulomonas pakistanensis</name>
    <dbReference type="NCBI Taxonomy" id="992287"/>
    <lineage>
        <taxon>Bacteria</taxon>
        <taxon>Bacillati</taxon>
        <taxon>Actinomycetota</taxon>
        <taxon>Actinomycetes</taxon>
        <taxon>Micrococcales</taxon>
        <taxon>Cellulomonadaceae</taxon>
        <taxon>Cellulomonas</taxon>
    </lineage>
</organism>
<comment type="caution">
    <text evidence="3">The sequence shown here is derived from an EMBL/GenBank/DDBJ whole genome shotgun (WGS) entry which is preliminary data.</text>
</comment>
<dbReference type="EMBL" id="BONO01000017">
    <property type="protein sequence ID" value="GIG36947.1"/>
    <property type="molecule type" value="Genomic_DNA"/>
</dbReference>
<keyword evidence="2" id="KW-0732">Signal</keyword>
<dbReference type="InterPro" id="IPR022435">
    <property type="entry name" value="Surface-anchored_actinobac"/>
</dbReference>
<evidence type="ECO:0000256" key="2">
    <source>
        <dbReference type="SAM" id="SignalP"/>
    </source>
</evidence>
<feature type="compositionally biased region" description="Pro residues" evidence="1">
    <location>
        <begin position="615"/>
        <end position="629"/>
    </location>
</feature>